<name>A0A193GMR5_9BORD</name>
<dbReference type="InterPro" id="IPR050859">
    <property type="entry name" value="Class-I_PLP-dep_aminotransf"/>
</dbReference>
<feature type="domain" description="Aminotransferase class I/classII large" evidence="5">
    <location>
        <begin position="66"/>
        <end position="395"/>
    </location>
</feature>
<proteinExistence type="predicted"/>
<dbReference type="PANTHER" id="PTHR42790">
    <property type="entry name" value="AMINOTRANSFERASE"/>
    <property type="match status" value="1"/>
</dbReference>
<organism evidence="6 7">
    <name type="scientific">Bordetella flabilis</name>
    <dbReference type="NCBI Taxonomy" id="463014"/>
    <lineage>
        <taxon>Bacteria</taxon>
        <taxon>Pseudomonadati</taxon>
        <taxon>Pseudomonadota</taxon>
        <taxon>Betaproteobacteria</taxon>
        <taxon>Burkholderiales</taxon>
        <taxon>Alcaligenaceae</taxon>
        <taxon>Bordetella</taxon>
    </lineage>
</organism>
<dbReference type="SUPFAM" id="SSF53383">
    <property type="entry name" value="PLP-dependent transferases"/>
    <property type="match status" value="1"/>
</dbReference>
<dbReference type="InterPro" id="IPR015424">
    <property type="entry name" value="PyrdxlP-dep_Trfase"/>
</dbReference>
<dbReference type="GO" id="GO:1901605">
    <property type="term" value="P:alpha-amino acid metabolic process"/>
    <property type="evidence" value="ECO:0007669"/>
    <property type="project" value="TreeGrafter"/>
</dbReference>
<dbReference type="Proteomes" id="UP000091926">
    <property type="component" value="Chromosome"/>
</dbReference>
<dbReference type="STRING" id="463014.BAU07_24485"/>
<keyword evidence="4" id="KW-0663">Pyridoxal phosphate</keyword>
<dbReference type="Gene3D" id="3.90.1150.10">
    <property type="entry name" value="Aspartate Aminotransferase, domain 1"/>
    <property type="match status" value="1"/>
</dbReference>
<protein>
    <submittedName>
        <fullName evidence="6">2-aminoadipate aminotransferase</fullName>
    </submittedName>
</protein>
<evidence type="ECO:0000256" key="4">
    <source>
        <dbReference type="ARBA" id="ARBA00022898"/>
    </source>
</evidence>
<dbReference type="Pfam" id="PF00155">
    <property type="entry name" value="Aminotran_1_2"/>
    <property type="match status" value="1"/>
</dbReference>
<dbReference type="InterPro" id="IPR015421">
    <property type="entry name" value="PyrdxlP-dep_Trfase_major"/>
</dbReference>
<dbReference type="GO" id="GO:0030170">
    <property type="term" value="F:pyridoxal phosphate binding"/>
    <property type="evidence" value="ECO:0007669"/>
    <property type="project" value="InterPro"/>
</dbReference>
<dbReference type="RefSeq" id="WP_066665703.1">
    <property type="nucleotide sequence ID" value="NZ_CBCSCL010000003.1"/>
</dbReference>
<keyword evidence="7" id="KW-1185">Reference proteome</keyword>
<sequence>MSSLSVPGYAFAAPFQIPAPSPIRSLAPYANRPGTISMAGGYPAQELFDVAGLTAASGKVATRLASCLQYSNIEGQPALRAQLARLSAERGVRCDPDTELAVTGGSQQSLALLGRVMLQPGDAAIIESPGFPNSRQALHYTGADIHPVRSGPDGVDVDALAQLVERVKPKLVSVVATFSNPCGATLSRARRLRLLELAVRHRFLLVEDDPYGELRFEGVAVPPLAALAEGEARNWVVYISSMSKTMAPALRIGWMIAPAEIRRRCVSAKAADDMASSAWVQEIVAQYVQDGHYHSHVPRIRDAYAARCEALAAALAEELGDRVSFSKPQGGMFCWVRLNGDIDSTRLLPYAIEHEVVYVPGKAFYADPGQADMQAMRLSFATMNGAEIRQGIVRIGAALDACARNEPVSIVLPG</sequence>
<reference evidence="6 7" key="1">
    <citation type="submission" date="2016-06" db="EMBL/GenBank/DDBJ databases">
        <title>Complete genome sequences of Bordetella bronchialis and Bordetella flabilis.</title>
        <authorList>
            <person name="LiPuma J.J."/>
            <person name="Spilker T."/>
        </authorList>
    </citation>
    <scope>NUCLEOTIDE SEQUENCE [LARGE SCALE GENOMIC DNA]</scope>
    <source>
        <strain evidence="6 7">AU10664</strain>
    </source>
</reference>
<dbReference type="InterPro" id="IPR004839">
    <property type="entry name" value="Aminotransferase_I/II_large"/>
</dbReference>
<keyword evidence="2 6" id="KW-0032">Aminotransferase</keyword>
<dbReference type="CDD" id="cd00609">
    <property type="entry name" value="AAT_like"/>
    <property type="match status" value="1"/>
</dbReference>
<accession>A0A193GMR5</accession>
<evidence type="ECO:0000313" key="7">
    <source>
        <dbReference type="Proteomes" id="UP000091926"/>
    </source>
</evidence>
<dbReference type="InterPro" id="IPR015422">
    <property type="entry name" value="PyrdxlP-dep_Trfase_small"/>
</dbReference>
<evidence type="ECO:0000256" key="1">
    <source>
        <dbReference type="ARBA" id="ARBA00001933"/>
    </source>
</evidence>
<evidence type="ECO:0000256" key="2">
    <source>
        <dbReference type="ARBA" id="ARBA00022576"/>
    </source>
</evidence>
<dbReference type="AlphaFoldDB" id="A0A193GMR5"/>
<comment type="cofactor">
    <cofactor evidence="1">
        <name>pyridoxal 5'-phosphate</name>
        <dbReference type="ChEBI" id="CHEBI:597326"/>
    </cofactor>
</comment>
<evidence type="ECO:0000259" key="5">
    <source>
        <dbReference type="Pfam" id="PF00155"/>
    </source>
</evidence>
<dbReference type="Gene3D" id="3.40.640.10">
    <property type="entry name" value="Type I PLP-dependent aspartate aminotransferase-like (Major domain)"/>
    <property type="match status" value="1"/>
</dbReference>
<dbReference type="GO" id="GO:0008483">
    <property type="term" value="F:transaminase activity"/>
    <property type="evidence" value="ECO:0007669"/>
    <property type="project" value="UniProtKB-KW"/>
</dbReference>
<dbReference type="EMBL" id="CP016172">
    <property type="protein sequence ID" value="ANN80756.1"/>
    <property type="molecule type" value="Genomic_DNA"/>
</dbReference>
<dbReference type="PANTHER" id="PTHR42790:SF19">
    <property type="entry name" value="KYNURENINE_ALPHA-AMINOADIPATE AMINOTRANSFERASE, MITOCHONDRIAL"/>
    <property type="match status" value="1"/>
</dbReference>
<dbReference type="OrthoDB" id="9804020at2"/>
<gene>
    <name evidence="6" type="ORF">BAU07_24485</name>
</gene>
<keyword evidence="3 6" id="KW-0808">Transferase</keyword>
<evidence type="ECO:0000313" key="6">
    <source>
        <dbReference type="EMBL" id="ANN80756.1"/>
    </source>
</evidence>
<dbReference type="KEGG" id="bfz:BAU07_24485"/>
<evidence type="ECO:0000256" key="3">
    <source>
        <dbReference type="ARBA" id="ARBA00022679"/>
    </source>
</evidence>